<feature type="non-terminal residue" evidence="1">
    <location>
        <position position="1"/>
    </location>
</feature>
<name>A0A0F8YYZ0_9ZZZZ</name>
<dbReference type="AlphaFoldDB" id="A0A0F8YYZ0"/>
<organism evidence="1">
    <name type="scientific">marine sediment metagenome</name>
    <dbReference type="NCBI Taxonomy" id="412755"/>
    <lineage>
        <taxon>unclassified sequences</taxon>
        <taxon>metagenomes</taxon>
        <taxon>ecological metagenomes</taxon>
    </lineage>
</organism>
<evidence type="ECO:0000313" key="1">
    <source>
        <dbReference type="EMBL" id="KKK86672.1"/>
    </source>
</evidence>
<sequence length="97" mass="10256">APTFYIKWSVVHISGETLPSRAITRITGVRHLYNAFAMPQETYNNIAILGGISPFAGFKKGGGLPGAAPSGAGGIGGFVDDEAAWDDFLWRESQGEA</sequence>
<accession>A0A0F8YYZ0</accession>
<comment type="caution">
    <text evidence="1">The sequence shown here is derived from an EMBL/GenBank/DDBJ whole genome shotgun (WGS) entry which is preliminary data.</text>
</comment>
<dbReference type="EMBL" id="LAZR01050741">
    <property type="protein sequence ID" value="KKK86672.1"/>
    <property type="molecule type" value="Genomic_DNA"/>
</dbReference>
<protein>
    <submittedName>
        <fullName evidence="1">Uncharacterized protein</fullName>
    </submittedName>
</protein>
<reference evidence="1" key="1">
    <citation type="journal article" date="2015" name="Nature">
        <title>Complex archaea that bridge the gap between prokaryotes and eukaryotes.</title>
        <authorList>
            <person name="Spang A."/>
            <person name="Saw J.H."/>
            <person name="Jorgensen S.L."/>
            <person name="Zaremba-Niedzwiedzka K."/>
            <person name="Martijn J."/>
            <person name="Lind A.E."/>
            <person name="van Eijk R."/>
            <person name="Schleper C."/>
            <person name="Guy L."/>
            <person name="Ettema T.J."/>
        </authorList>
    </citation>
    <scope>NUCLEOTIDE SEQUENCE</scope>
</reference>
<gene>
    <name evidence="1" type="ORF">LCGC14_2760870</name>
</gene>
<proteinExistence type="predicted"/>